<accession>A0A9D1DBF5</accession>
<dbReference type="EMBL" id="DVGK01000142">
    <property type="protein sequence ID" value="HIR14713.1"/>
    <property type="molecule type" value="Genomic_DNA"/>
</dbReference>
<dbReference type="GO" id="GO:0046872">
    <property type="term" value="F:metal ion binding"/>
    <property type="evidence" value="ECO:0007669"/>
    <property type="project" value="UniProtKB-KW"/>
</dbReference>
<dbReference type="GO" id="GO:0009245">
    <property type="term" value="P:lipid A biosynthetic process"/>
    <property type="evidence" value="ECO:0007669"/>
    <property type="project" value="TreeGrafter"/>
</dbReference>
<evidence type="ECO:0000256" key="2">
    <source>
        <dbReference type="ARBA" id="ARBA00022801"/>
    </source>
</evidence>
<dbReference type="Pfam" id="PF00149">
    <property type="entry name" value="Metallophos"/>
    <property type="match status" value="1"/>
</dbReference>
<dbReference type="GO" id="GO:0016020">
    <property type="term" value="C:membrane"/>
    <property type="evidence" value="ECO:0007669"/>
    <property type="project" value="GOC"/>
</dbReference>
<proteinExistence type="predicted"/>
<dbReference type="Proteomes" id="UP000886757">
    <property type="component" value="Unassembled WGS sequence"/>
</dbReference>
<dbReference type="InterPro" id="IPR051158">
    <property type="entry name" value="Metallophosphoesterase_sf"/>
</dbReference>
<keyword evidence="2" id="KW-0378">Hydrolase</keyword>
<name>A0A9D1DBF5_9FIRM</name>
<evidence type="ECO:0000313" key="4">
    <source>
        <dbReference type="EMBL" id="HIR14713.1"/>
    </source>
</evidence>
<evidence type="ECO:0000256" key="1">
    <source>
        <dbReference type="ARBA" id="ARBA00022723"/>
    </source>
</evidence>
<evidence type="ECO:0000259" key="3">
    <source>
        <dbReference type="Pfam" id="PF00149"/>
    </source>
</evidence>
<organism evidence="4 5">
    <name type="scientific">Candidatus Choladousia intestinavium</name>
    <dbReference type="NCBI Taxonomy" id="2840727"/>
    <lineage>
        <taxon>Bacteria</taxon>
        <taxon>Bacillati</taxon>
        <taxon>Bacillota</taxon>
        <taxon>Clostridia</taxon>
        <taxon>Lachnospirales</taxon>
        <taxon>Lachnospiraceae</taxon>
        <taxon>Lachnospiraceae incertae sedis</taxon>
        <taxon>Candidatus Choladousia</taxon>
    </lineage>
</organism>
<feature type="domain" description="Calcineurin-like phosphoesterase" evidence="3">
    <location>
        <begin position="25"/>
        <end position="204"/>
    </location>
</feature>
<dbReference type="PANTHER" id="PTHR31302">
    <property type="entry name" value="TRANSMEMBRANE PROTEIN WITH METALLOPHOSPHOESTERASE DOMAIN-RELATED"/>
    <property type="match status" value="1"/>
</dbReference>
<evidence type="ECO:0000313" key="5">
    <source>
        <dbReference type="Proteomes" id="UP000886757"/>
    </source>
</evidence>
<dbReference type="InterPro" id="IPR004843">
    <property type="entry name" value="Calcineurin-like_PHP"/>
</dbReference>
<protein>
    <submittedName>
        <fullName evidence="4">Metallophosphoesterase</fullName>
    </submittedName>
</protein>
<gene>
    <name evidence="4" type="ORF">IAB31_12405</name>
</gene>
<comment type="caution">
    <text evidence="4">The sequence shown here is derived from an EMBL/GenBank/DDBJ whole genome shotgun (WGS) entry which is preliminary data.</text>
</comment>
<sequence length="265" mass="29597">MKDIKVARYKVRAGQKENRPVHPFTIVFLSDLHNAGYGEGNGRLLAEIRNQSPQAVFVAGDMVTAEENVGMNQALSLLDGLTKQYPVFYANGNHECRLKNHPEKYGDLYEKYSASIKSLGVHLLENACEKIELERMSLAVWGYELPSEYFKRGGLKELKADQIRETLGEPLPECFNLLLAHHPEYFPVYAKWGADLTLSGHLHGGIVRLPGVGGVISPRFGLFPAFDRGLYARNEKRMIVSAGLGTHTIPIRINNPPELVVIDIM</sequence>
<dbReference type="Gene3D" id="3.60.21.10">
    <property type="match status" value="1"/>
</dbReference>
<dbReference type="AlphaFoldDB" id="A0A9D1DBF5"/>
<dbReference type="PANTHER" id="PTHR31302:SF31">
    <property type="entry name" value="PHOSPHODIESTERASE YAEI"/>
    <property type="match status" value="1"/>
</dbReference>
<reference evidence="4" key="1">
    <citation type="submission" date="2020-10" db="EMBL/GenBank/DDBJ databases">
        <authorList>
            <person name="Gilroy R."/>
        </authorList>
    </citation>
    <scope>NUCLEOTIDE SEQUENCE</scope>
    <source>
        <strain evidence="4">ChiSjej4B22-8148</strain>
    </source>
</reference>
<keyword evidence="1" id="KW-0479">Metal-binding</keyword>
<dbReference type="SUPFAM" id="SSF56300">
    <property type="entry name" value="Metallo-dependent phosphatases"/>
    <property type="match status" value="1"/>
</dbReference>
<dbReference type="GO" id="GO:0008758">
    <property type="term" value="F:UDP-2,3-diacylglucosamine hydrolase activity"/>
    <property type="evidence" value="ECO:0007669"/>
    <property type="project" value="TreeGrafter"/>
</dbReference>
<dbReference type="InterPro" id="IPR029052">
    <property type="entry name" value="Metallo-depent_PP-like"/>
</dbReference>
<reference evidence="4" key="2">
    <citation type="journal article" date="2021" name="PeerJ">
        <title>Extensive microbial diversity within the chicken gut microbiome revealed by metagenomics and culture.</title>
        <authorList>
            <person name="Gilroy R."/>
            <person name="Ravi A."/>
            <person name="Getino M."/>
            <person name="Pursley I."/>
            <person name="Horton D.L."/>
            <person name="Alikhan N.F."/>
            <person name="Baker D."/>
            <person name="Gharbi K."/>
            <person name="Hall N."/>
            <person name="Watson M."/>
            <person name="Adriaenssens E.M."/>
            <person name="Foster-Nyarko E."/>
            <person name="Jarju S."/>
            <person name="Secka A."/>
            <person name="Antonio M."/>
            <person name="Oren A."/>
            <person name="Chaudhuri R.R."/>
            <person name="La Ragione R."/>
            <person name="Hildebrand F."/>
            <person name="Pallen M.J."/>
        </authorList>
    </citation>
    <scope>NUCLEOTIDE SEQUENCE</scope>
    <source>
        <strain evidence="4">ChiSjej4B22-8148</strain>
    </source>
</reference>